<accession>A0A5N4D9B5</accession>
<comment type="caution">
    <text evidence="2">The sequence shown here is derived from an EMBL/GenBank/DDBJ whole genome shotgun (WGS) entry which is preliminary data.</text>
</comment>
<dbReference type="AlphaFoldDB" id="A0A5N4D9B5"/>
<keyword evidence="3" id="KW-1185">Reference proteome</keyword>
<evidence type="ECO:0000313" key="2">
    <source>
        <dbReference type="EMBL" id="KAB1267687.1"/>
    </source>
</evidence>
<dbReference type="EMBL" id="JWIN03000014">
    <property type="protein sequence ID" value="KAB1267687.1"/>
    <property type="molecule type" value="Genomic_DNA"/>
</dbReference>
<gene>
    <name evidence="2" type="ORF">Cadr_000012494</name>
</gene>
<proteinExistence type="predicted"/>
<name>A0A5N4D9B5_CAMDR</name>
<dbReference type="Proteomes" id="UP000299084">
    <property type="component" value="Unassembled WGS sequence"/>
</dbReference>
<feature type="region of interest" description="Disordered" evidence="1">
    <location>
        <begin position="324"/>
        <end position="343"/>
    </location>
</feature>
<evidence type="ECO:0000313" key="3">
    <source>
        <dbReference type="Proteomes" id="UP000299084"/>
    </source>
</evidence>
<keyword evidence="2" id="KW-0687">Ribonucleoprotein</keyword>
<keyword evidence="2" id="KW-0689">Ribosomal protein</keyword>
<reference evidence="2 3" key="1">
    <citation type="journal article" date="2019" name="Mol. Ecol. Resour.">
        <title>Improving Illumina assemblies with Hi-C and long reads: an example with the North African dromedary.</title>
        <authorList>
            <person name="Elbers J.P."/>
            <person name="Rogers M.F."/>
            <person name="Perelman P.L."/>
            <person name="Proskuryakova A.A."/>
            <person name="Serdyukova N.A."/>
            <person name="Johnson W.E."/>
            <person name="Horin P."/>
            <person name="Corander J."/>
            <person name="Murphy D."/>
            <person name="Burger P.A."/>
        </authorList>
    </citation>
    <scope>NUCLEOTIDE SEQUENCE [LARGE SCALE GENOMIC DNA]</scope>
    <source>
        <strain evidence="2">Drom800</strain>
        <tissue evidence="2">Blood</tissue>
    </source>
</reference>
<organism evidence="2 3">
    <name type="scientific">Camelus dromedarius</name>
    <name type="common">Dromedary</name>
    <name type="synonym">Arabian camel</name>
    <dbReference type="NCBI Taxonomy" id="9838"/>
    <lineage>
        <taxon>Eukaryota</taxon>
        <taxon>Metazoa</taxon>
        <taxon>Chordata</taxon>
        <taxon>Craniata</taxon>
        <taxon>Vertebrata</taxon>
        <taxon>Euteleostomi</taxon>
        <taxon>Mammalia</taxon>
        <taxon>Eutheria</taxon>
        <taxon>Laurasiatheria</taxon>
        <taxon>Artiodactyla</taxon>
        <taxon>Tylopoda</taxon>
        <taxon>Camelidae</taxon>
        <taxon>Camelus</taxon>
    </lineage>
</organism>
<sequence length="343" mass="38592">MYFHRLPARRHLPIRDIQNGRYGFVMGVSLPVPHQLSPLTPVPKPLGLFRWNPKERIWSHRAPFPSQPGFLHCFLTQWRYQIDGAAQPEVSQDVLRAESQQVTPASTTGLRAVSPLGASSPGLWVASTREHRASCDSLQITLNSEPKCLKQPKCPWTDDRIKKLWYIYTTEYYPAIKKNEIMPFAATWMDLEIIILSEVMAKTKSSPFVTSDQSETHRRHCNALSHVPRKTDFPAFQRAETDVGCLSMPTCKDDKVPAVEDTTEVSNLAHHVLDTDPVQGEKAAATTIHGAPPSKGVITRLKLDQDRRKDRVPAKHVFTAELYPPHDPWPSLLTPPAAPVVPQ</sequence>
<protein>
    <submittedName>
        <fullName evidence="2">60S ribosomal protein L26</fullName>
    </submittedName>
</protein>
<dbReference type="GO" id="GO:0005840">
    <property type="term" value="C:ribosome"/>
    <property type="evidence" value="ECO:0007669"/>
    <property type="project" value="UniProtKB-KW"/>
</dbReference>
<evidence type="ECO:0000256" key="1">
    <source>
        <dbReference type="SAM" id="MobiDB-lite"/>
    </source>
</evidence>